<dbReference type="EMBL" id="BNDS01000026">
    <property type="protein sequence ID" value="GHI00664.1"/>
    <property type="molecule type" value="Genomic_DNA"/>
</dbReference>
<evidence type="ECO:0008006" key="3">
    <source>
        <dbReference type="Google" id="ProtNLM"/>
    </source>
</evidence>
<keyword evidence="2" id="KW-1185">Reference proteome</keyword>
<organism evidence="1 2">
    <name type="scientific">Neobacillus kokaensis</name>
    <dbReference type="NCBI Taxonomy" id="2759023"/>
    <lineage>
        <taxon>Bacteria</taxon>
        <taxon>Bacillati</taxon>
        <taxon>Bacillota</taxon>
        <taxon>Bacilli</taxon>
        <taxon>Bacillales</taxon>
        <taxon>Bacillaceae</taxon>
        <taxon>Neobacillus</taxon>
    </lineage>
</organism>
<comment type="caution">
    <text evidence="1">The sequence shown here is derived from an EMBL/GenBank/DDBJ whole genome shotgun (WGS) entry which is preliminary data.</text>
</comment>
<sequence length="131" mass="15661">MKNKLIFFVYFLLLIVAGCQMLDSKTLTQFYEKELNSVSKIIIVDGNTGYRKTITDKELIDDFLNKIKDIKFIPDENQEQRDGFNYSITLFDEEKETFQFGLTQVNDTYYHTEHEIYPIVDQFYKNNLREK</sequence>
<dbReference type="Proteomes" id="UP000637074">
    <property type="component" value="Unassembled WGS sequence"/>
</dbReference>
<dbReference type="RefSeq" id="WP_191276249.1">
    <property type="nucleotide sequence ID" value="NZ_BNDS01000026.1"/>
</dbReference>
<proteinExistence type="predicted"/>
<protein>
    <recommendedName>
        <fullName evidence="3">Lipoprotein</fullName>
    </recommendedName>
</protein>
<dbReference type="PROSITE" id="PS51257">
    <property type="entry name" value="PROKAR_LIPOPROTEIN"/>
    <property type="match status" value="1"/>
</dbReference>
<gene>
    <name evidence="1" type="ORF">AM1BK_42060</name>
</gene>
<evidence type="ECO:0000313" key="1">
    <source>
        <dbReference type="EMBL" id="GHI00664.1"/>
    </source>
</evidence>
<accession>A0ABQ3N936</accession>
<name>A0ABQ3N936_9BACI</name>
<reference evidence="1 2" key="1">
    <citation type="journal article" date="2022" name="Int. J. Syst. Evol. Microbiol.">
        <title>Neobacillus kokaensis sp. nov., isolated from soil.</title>
        <authorList>
            <person name="Yuki K."/>
            <person name="Matsubara H."/>
            <person name="Yamaguchi S."/>
        </authorList>
    </citation>
    <scope>NUCLEOTIDE SEQUENCE [LARGE SCALE GENOMIC DNA]</scope>
    <source>
        <strain evidence="1 2">LOB 377</strain>
    </source>
</reference>
<evidence type="ECO:0000313" key="2">
    <source>
        <dbReference type="Proteomes" id="UP000637074"/>
    </source>
</evidence>